<organism evidence="2 3">
    <name type="scientific">Enterobacter cancerogenus</name>
    <dbReference type="NCBI Taxonomy" id="69218"/>
    <lineage>
        <taxon>Bacteria</taxon>
        <taxon>Pseudomonadati</taxon>
        <taxon>Pseudomonadota</taxon>
        <taxon>Gammaproteobacteria</taxon>
        <taxon>Enterobacterales</taxon>
        <taxon>Enterobacteriaceae</taxon>
        <taxon>Enterobacter</taxon>
        <taxon>Enterobacter cloacae complex</taxon>
    </lineage>
</organism>
<gene>
    <name evidence="2" type="ORF">EcCFBP13530_16840</name>
</gene>
<dbReference type="EMBL" id="QGAL01000005">
    <property type="protein sequence ID" value="TKK16813.1"/>
    <property type="molecule type" value="Genomic_DNA"/>
</dbReference>
<proteinExistence type="predicted"/>
<evidence type="ECO:0000313" key="3">
    <source>
        <dbReference type="Proteomes" id="UP000306327"/>
    </source>
</evidence>
<evidence type="ECO:0000259" key="1">
    <source>
        <dbReference type="Pfam" id="PF10908"/>
    </source>
</evidence>
<reference evidence="2 3" key="1">
    <citation type="journal article" date="2019" name="Sci. Rep.">
        <title>Differences in resource use lead to coexistence of seed-transmitted microbial populations.</title>
        <authorList>
            <person name="Torres-Cortes G."/>
            <person name="Garcia B.J."/>
            <person name="Compant S."/>
            <person name="Rezki S."/>
            <person name="Jones P."/>
            <person name="Preveaux A."/>
            <person name="Briand M."/>
            <person name="Roulet A."/>
            <person name="Bouchez O."/>
            <person name="Jacobson D."/>
            <person name="Barret M."/>
        </authorList>
    </citation>
    <scope>NUCLEOTIDE SEQUENCE [LARGE SCALE GENOMIC DNA]</scope>
    <source>
        <strain evidence="2 3">CFBP13530</strain>
    </source>
</reference>
<dbReference type="Proteomes" id="UP000306327">
    <property type="component" value="Unassembled WGS sequence"/>
</dbReference>
<accession>A0AB38P1N9</accession>
<dbReference type="RefSeq" id="WP_137273029.1">
    <property type="nucleotide sequence ID" value="NZ_JBBBWK010000004.1"/>
</dbReference>
<protein>
    <recommendedName>
        <fullName evidence="1">Tlde1 domain-containing protein</fullName>
    </recommendedName>
</protein>
<evidence type="ECO:0000313" key="2">
    <source>
        <dbReference type="EMBL" id="TKK16813.1"/>
    </source>
</evidence>
<name>A0AB38P1N9_9ENTR</name>
<dbReference type="Pfam" id="PF10908">
    <property type="entry name" value="Tlde1_dom"/>
    <property type="match status" value="1"/>
</dbReference>
<comment type="caution">
    <text evidence="2">The sequence shown here is derived from an EMBL/GenBank/DDBJ whole genome shotgun (WGS) entry which is preliminary data.</text>
</comment>
<dbReference type="AlphaFoldDB" id="A0AB38P1N9"/>
<dbReference type="InterPro" id="IPR021225">
    <property type="entry name" value="Tlde1_dom"/>
</dbReference>
<feature type="domain" description="Tlde1" evidence="1">
    <location>
        <begin position="28"/>
        <end position="155"/>
    </location>
</feature>
<sequence length="182" mass="20919">MLTCRVDFNHLYDEGRVARLDVGGVGSFPVFSGLGNLVNRSECSFLENATVPPGSYWIVDRPTGGLRSRSETWFKHAYTGNNYYDWFALFRKDGVVDDYMTFDVDRRHHYQRGHFRLHPPRPDGSGISEGCITFFLSQDFYRVRAALLKAHRHRILQGDQLWAYGEITVIGHTRGDCRVTPD</sequence>